<sequence length="459" mass="50873">MSILLGVPDEKVGDRSSDFTTNKIGGLPDWVVPGSKIPTCRCCGRFMSLAVQLYCPLEGSQYHRTLYLFSCHYKTCWGKPDSWTTVRSQKLDESFVTKAKKPEKVKPSATSEDWGVAADDWGVDADDWETGTDDFGSGSDNFLAGNTMSKTEVKGERSDVNTGHDLGTSWTDVVVGSSAVGNVNLSEMSCNSSLSQDQEELLSTGGSNDLQGEMAQLNVHDFDDSDSEKSDSNIVMDTDSVTLKVTEEGVKEMMNLLVRKAPNQNSKGQGQTSAVESCHGNEGQIFESYYISVFYEPENVEESTSHIQDLIRNYRQKERGDFDPLPAEKGRSKGGGETYEEDHVVHGDKYFYKFTKRIAACPQQCIRYQWNGNPLYISRPDPKMATALTCGQCGGQAMYELQLLPALVNFLRIRDTTEPATEFGTVLVVSCRGSCWRDTDTTLQEATLVQPDPDNHLFR</sequence>
<gene>
    <name evidence="3" type="ORF">KP79_PYT05606</name>
</gene>
<dbReference type="PANTHER" id="PTHR46421">
    <property type="entry name" value="PROGRAMMED CELL DEATH PROTEIN 2-LIKE"/>
    <property type="match status" value="1"/>
</dbReference>
<accession>A0A210QST5</accession>
<dbReference type="GO" id="GO:0006915">
    <property type="term" value="P:apoptotic process"/>
    <property type="evidence" value="ECO:0007669"/>
    <property type="project" value="TreeGrafter"/>
</dbReference>
<evidence type="ECO:0000256" key="1">
    <source>
        <dbReference type="SAM" id="MobiDB-lite"/>
    </source>
</evidence>
<evidence type="ECO:0000313" key="3">
    <source>
        <dbReference type="EMBL" id="OWF51795.1"/>
    </source>
</evidence>
<organism evidence="3 4">
    <name type="scientific">Mizuhopecten yessoensis</name>
    <name type="common">Japanese scallop</name>
    <name type="synonym">Patinopecten yessoensis</name>
    <dbReference type="NCBI Taxonomy" id="6573"/>
    <lineage>
        <taxon>Eukaryota</taxon>
        <taxon>Metazoa</taxon>
        <taxon>Spiralia</taxon>
        <taxon>Lophotrochozoa</taxon>
        <taxon>Mollusca</taxon>
        <taxon>Bivalvia</taxon>
        <taxon>Autobranchia</taxon>
        <taxon>Pteriomorphia</taxon>
        <taxon>Pectinida</taxon>
        <taxon>Pectinoidea</taxon>
        <taxon>Pectinidae</taxon>
        <taxon>Mizuhopecten</taxon>
    </lineage>
</organism>
<evidence type="ECO:0000259" key="2">
    <source>
        <dbReference type="Pfam" id="PF04194"/>
    </source>
</evidence>
<feature type="domain" description="Programmed cell death protein 2 C-terminal" evidence="2">
    <location>
        <begin position="348"/>
        <end position="450"/>
    </location>
</feature>
<name>A0A210QST5_MIZYE</name>
<dbReference type="InterPro" id="IPR007320">
    <property type="entry name" value="PDCD2_C"/>
</dbReference>
<feature type="compositionally biased region" description="Basic and acidic residues" evidence="1">
    <location>
        <begin position="318"/>
        <end position="331"/>
    </location>
</feature>
<comment type="caution">
    <text evidence="3">The sequence shown here is derived from an EMBL/GenBank/DDBJ whole genome shotgun (WGS) entry which is preliminary data.</text>
</comment>
<dbReference type="InterPro" id="IPR052815">
    <property type="entry name" value="PDCD2-like_regulator"/>
</dbReference>
<dbReference type="GO" id="GO:0005737">
    <property type="term" value="C:cytoplasm"/>
    <property type="evidence" value="ECO:0007669"/>
    <property type="project" value="InterPro"/>
</dbReference>
<proteinExistence type="predicted"/>
<keyword evidence="4" id="KW-1185">Reference proteome</keyword>
<protein>
    <submittedName>
        <fullName evidence="3">Programmed cell death protein 2-like</fullName>
    </submittedName>
</protein>
<dbReference type="PANTHER" id="PTHR46421:SF1">
    <property type="entry name" value="PROGRAMMED CELL DEATH PROTEIN 2-LIKE"/>
    <property type="match status" value="1"/>
</dbReference>
<evidence type="ECO:0000313" key="4">
    <source>
        <dbReference type="Proteomes" id="UP000242188"/>
    </source>
</evidence>
<reference evidence="3 4" key="1">
    <citation type="journal article" date="2017" name="Nat. Ecol. Evol.">
        <title>Scallop genome provides insights into evolution of bilaterian karyotype and development.</title>
        <authorList>
            <person name="Wang S."/>
            <person name="Zhang J."/>
            <person name="Jiao W."/>
            <person name="Li J."/>
            <person name="Xun X."/>
            <person name="Sun Y."/>
            <person name="Guo X."/>
            <person name="Huan P."/>
            <person name="Dong B."/>
            <person name="Zhang L."/>
            <person name="Hu X."/>
            <person name="Sun X."/>
            <person name="Wang J."/>
            <person name="Zhao C."/>
            <person name="Wang Y."/>
            <person name="Wang D."/>
            <person name="Huang X."/>
            <person name="Wang R."/>
            <person name="Lv J."/>
            <person name="Li Y."/>
            <person name="Zhang Z."/>
            <person name="Liu B."/>
            <person name="Lu W."/>
            <person name="Hui Y."/>
            <person name="Liang J."/>
            <person name="Zhou Z."/>
            <person name="Hou R."/>
            <person name="Li X."/>
            <person name="Liu Y."/>
            <person name="Li H."/>
            <person name="Ning X."/>
            <person name="Lin Y."/>
            <person name="Zhao L."/>
            <person name="Xing Q."/>
            <person name="Dou J."/>
            <person name="Li Y."/>
            <person name="Mao J."/>
            <person name="Guo H."/>
            <person name="Dou H."/>
            <person name="Li T."/>
            <person name="Mu C."/>
            <person name="Jiang W."/>
            <person name="Fu Q."/>
            <person name="Fu X."/>
            <person name="Miao Y."/>
            <person name="Liu J."/>
            <person name="Yu Q."/>
            <person name="Li R."/>
            <person name="Liao H."/>
            <person name="Li X."/>
            <person name="Kong Y."/>
            <person name="Jiang Z."/>
            <person name="Chourrout D."/>
            <person name="Li R."/>
            <person name="Bao Z."/>
        </authorList>
    </citation>
    <scope>NUCLEOTIDE SEQUENCE [LARGE SCALE GENOMIC DNA]</scope>
    <source>
        <strain evidence="3 4">PY_sf001</strain>
    </source>
</reference>
<dbReference type="OrthoDB" id="366284at2759"/>
<dbReference type="STRING" id="6573.A0A210QST5"/>
<dbReference type="Proteomes" id="UP000242188">
    <property type="component" value="Unassembled WGS sequence"/>
</dbReference>
<dbReference type="AlphaFoldDB" id="A0A210QST5"/>
<feature type="region of interest" description="Disordered" evidence="1">
    <location>
        <begin position="318"/>
        <end position="339"/>
    </location>
</feature>
<dbReference type="EMBL" id="NEDP02002059">
    <property type="protein sequence ID" value="OWF51795.1"/>
    <property type="molecule type" value="Genomic_DNA"/>
</dbReference>
<dbReference type="Pfam" id="PF04194">
    <property type="entry name" value="PDCD2_C"/>
    <property type="match status" value="1"/>
</dbReference>